<comment type="caution">
    <text evidence="2">The sequence shown here is derived from an EMBL/GenBank/DDBJ whole genome shotgun (WGS) entry which is preliminary data.</text>
</comment>
<dbReference type="AlphaFoldDB" id="A0A928V3K9"/>
<dbReference type="Proteomes" id="UP000616201">
    <property type="component" value="Unassembled WGS sequence"/>
</dbReference>
<dbReference type="Pfam" id="PF03372">
    <property type="entry name" value="Exo_endo_phos"/>
    <property type="match status" value="1"/>
</dbReference>
<keyword evidence="3" id="KW-1185">Reference proteome</keyword>
<name>A0A928V3K9_9SPHI</name>
<protein>
    <submittedName>
        <fullName evidence="2">Endonuclease</fullName>
    </submittedName>
</protein>
<dbReference type="PANTHER" id="PTHR41349">
    <property type="match status" value="1"/>
</dbReference>
<keyword evidence="2" id="KW-0255">Endonuclease</keyword>
<organism evidence="2 3">
    <name type="scientific">Sphingobacterium hungaricum</name>
    <dbReference type="NCBI Taxonomy" id="2082723"/>
    <lineage>
        <taxon>Bacteria</taxon>
        <taxon>Pseudomonadati</taxon>
        <taxon>Bacteroidota</taxon>
        <taxon>Sphingobacteriia</taxon>
        <taxon>Sphingobacteriales</taxon>
        <taxon>Sphingobacteriaceae</taxon>
        <taxon>Sphingobacterium</taxon>
    </lineage>
</organism>
<accession>A0A928V3K9</accession>
<keyword evidence="2" id="KW-0540">Nuclease</keyword>
<dbReference type="EMBL" id="PRDK01000010">
    <property type="protein sequence ID" value="MBE8715489.1"/>
    <property type="molecule type" value="Genomic_DNA"/>
</dbReference>
<proteinExistence type="predicted"/>
<evidence type="ECO:0000313" key="2">
    <source>
        <dbReference type="EMBL" id="MBE8715489.1"/>
    </source>
</evidence>
<evidence type="ECO:0000313" key="3">
    <source>
        <dbReference type="Proteomes" id="UP000616201"/>
    </source>
</evidence>
<sequence length="328" mass="37538">MAQQQKFDLKVFQINIWHEGTQVPNGLQVIAEEIIDKDPDIVLFSEIKHRTDTGFIRQIIQVLKANGATYYGKGNNENLDVGLISKYPLKFPDVEQEKNELPAVSKTKISIKGRDFIFYSAHLDYTNYACYLPRGYDGVTWKKLPAPINNNEEVLTANKLSQRDEAIAAVISDVEKESKNQLIILAGDFNEPSHLDWTEATKDLFDHRGTVIPWHCSVMLYDAGFLDAFRVRFPNPVTHPGFTFPSYNKDVDINKLTWAPDVDERDRIDYIYYLQNPSIQVKDVHVVGPVETVVRAKKQDRDSQDQFLVPKAVWPTDHKALLATFEIN</sequence>
<gene>
    <name evidence="2" type="ORF">C4F49_17590</name>
</gene>
<feature type="domain" description="Endonuclease/exonuclease/phosphatase" evidence="1">
    <location>
        <begin position="13"/>
        <end position="318"/>
    </location>
</feature>
<dbReference type="InterPro" id="IPR036691">
    <property type="entry name" value="Endo/exonu/phosph_ase_sf"/>
</dbReference>
<dbReference type="PANTHER" id="PTHR41349:SF1">
    <property type="entry name" value="PROTEIN CBG08683"/>
    <property type="match status" value="1"/>
</dbReference>
<evidence type="ECO:0000259" key="1">
    <source>
        <dbReference type="Pfam" id="PF03372"/>
    </source>
</evidence>
<dbReference type="InterPro" id="IPR005135">
    <property type="entry name" value="Endo/exonuclease/phosphatase"/>
</dbReference>
<dbReference type="GO" id="GO:0004519">
    <property type="term" value="F:endonuclease activity"/>
    <property type="evidence" value="ECO:0007669"/>
    <property type="project" value="UniProtKB-KW"/>
</dbReference>
<reference evidence="2" key="1">
    <citation type="submission" date="2018-02" db="EMBL/GenBank/DDBJ databases">
        <authorList>
            <person name="Vasarhelyi B.M."/>
            <person name="Deshmukh S."/>
            <person name="Balint B."/>
            <person name="Kukolya J."/>
        </authorList>
    </citation>
    <scope>NUCLEOTIDE SEQUENCE</scope>
    <source>
        <strain evidence="2">KB22</strain>
    </source>
</reference>
<keyword evidence="2" id="KW-0378">Hydrolase</keyword>
<dbReference type="SUPFAM" id="SSF56219">
    <property type="entry name" value="DNase I-like"/>
    <property type="match status" value="1"/>
</dbReference>
<dbReference type="Gene3D" id="3.60.10.10">
    <property type="entry name" value="Endonuclease/exonuclease/phosphatase"/>
    <property type="match status" value="1"/>
</dbReference>